<dbReference type="OrthoDB" id="10210at10239"/>
<keyword evidence="3" id="KW-0479">Metal-binding</keyword>
<feature type="compositionally biased region" description="Polar residues" evidence="7">
    <location>
        <begin position="57"/>
        <end position="78"/>
    </location>
</feature>
<evidence type="ECO:0000256" key="7">
    <source>
        <dbReference type="SAM" id="MobiDB-lite"/>
    </source>
</evidence>
<dbReference type="GO" id="GO:0003723">
    <property type="term" value="F:RNA binding"/>
    <property type="evidence" value="ECO:0007669"/>
    <property type="project" value="UniProtKB-KW"/>
</dbReference>
<feature type="compositionally biased region" description="Basic and acidic residues" evidence="7">
    <location>
        <begin position="172"/>
        <end position="186"/>
    </location>
</feature>
<organism evidence="8 9">
    <name type="scientific">Meleagrid herpesvirus 1</name>
    <name type="common">MeHV-1</name>
    <name type="synonym">Turkey herpesvirus</name>
    <dbReference type="NCBI Taxonomy" id="37108"/>
    <lineage>
        <taxon>Viruses</taxon>
        <taxon>Duplodnaviria</taxon>
        <taxon>Heunggongvirae</taxon>
        <taxon>Peploviricota</taxon>
        <taxon>Herviviricetes</taxon>
        <taxon>Herpesvirales</taxon>
        <taxon>Orthoherpesviridae</taxon>
        <taxon>Alphaherpesvirinae</taxon>
        <taxon>Mardivirus</taxon>
        <taxon>Mardivirus meleagridalpha1</taxon>
    </lineage>
</organism>
<organismHost>
    <name type="scientific">Meleagris gallopavo</name>
    <name type="common">Wild turkey</name>
    <dbReference type="NCBI Taxonomy" id="9103"/>
</organismHost>
<feature type="region of interest" description="Disordered" evidence="7">
    <location>
        <begin position="24"/>
        <end position="222"/>
    </location>
</feature>
<organismHost>
    <name type="scientific">Gallus gallus</name>
    <name type="common">Chicken</name>
    <dbReference type="NCBI Taxonomy" id="9031"/>
</organismHost>
<evidence type="ECO:0000256" key="6">
    <source>
        <dbReference type="ARBA" id="ARBA00022884"/>
    </source>
</evidence>
<feature type="compositionally biased region" description="Basic and acidic residues" evidence="7">
    <location>
        <begin position="195"/>
        <end position="204"/>
    </location>
</feature>
<gene>
    <name evidence="8" type="primary">HVT063</name>
</gene>
<keyword evidence="9" id="KW-1185">Reference proteome</keyword>
<proteinExistence type="inferred from homology"/>
<comment type="similarity">
    <text evidence="2">Belongs to the HHV-1 ICP27 protein family.</text>
</comment>
<evidence type="ECO:0000256" key="4">
    <source>
        <dbReference type="ARBA" id="ARBA00022771"/>
    </source>
</evidence>
<dbReference type="RefSeq" id="NP_073349.1">
    <property type="nucleotide sequence ID" value="NC_002641.1"/>
</dbReference>
<keyword evidence="5" id="KW-0862">Zinc</keyword>
<keyword evidence="4" id="KW-0863">Zinc-finger</keyword>
<dbReference type="GeneID" id="918585"/>
<evidence type="ECO:0000313" key="8">
    <source>
        <dbReference type="EMBL" id="AAG45793.1"/>
    </source>
</evidence>
<evidence type="ECO:0000256" key="2">
    <source>
        <dbReference type="ARBA" id="ARBA00008477"/>
    </source>
</evidence>
<name>Q9DPP8_MEHV1</name>
<comment type="subcellular location">
    <subcellularLocation>
        <location evidence="1">Host cytoplasm</location>
    </subcellularLocation>
</comment>
<evidence type="ECO:0000256" key="5">
    <source>
        <dbReference type="ARBA" id="ARBA00022833"/>
    </source>
</evidence>
<dbReference type="EMBL" id="AF291866">
    <property type="protein sequence ID" value="AAG45793.1"/>
    <property type="molecule type" value="Genomic_DNA"/>
</dbReference>
<protein>
    <submittedName>
        <fullName evidence="8">UL54 post-translational gene regulation protein</fullName>
    </submittedName>
</protein>
<reference evidence="8 9" key="1">
    <citation type="journal article" date="2001" name="J. Virol.">
        <title>The genome of turkey herpesvirus.</title>
        <authorList>
            <person name="Afonso C.L."/>
            <person name="Tulman E.R."/>
            <person name="Lu Z."/>
            <person name="Zsak L."/>
            <person name="Rock D.L."/>
            <person name="Kutish G.F."/>
        </authorList>
    </citation>
    <scope>NUCLEOTIDE SEQUENCE [LARGE SCALE GENOMIC DNA]</scope>
    <source>
        <strain evidence="8">FC126</strain>
    </source>
</reference>
<keyword evidence="6" id="KW-0694">RNA-binding</keyword>
<feature type="compositionally biased region" description="Basic and acidic residues" evidence="7">
    <location>
        <begin position="88"/>
        <end position="97"/>
    </location>
</feature>
<evidence type="ECO:0000256" key="3">
    <source>
        <dbReference type="ARBA" id="ARBA00022723"/>
    </source>
</evidence>
<dbReference type="GO" id="GO:0008270">
    <property type="term" value="F:zinc ion binding"/>
    <property type="evidence" value="ECO:0007669"/>
    <property type="project" value="UniProtKB-KW"/>
</dbReference>
<accession>Q9DPP8</accession>
<dbReference type="InterPro" id="IPR008648">
    <property type="entry name" value="ICP27-like"/>
</dbReference>
<sequence>MSTEAFSCDSEDLMSLLDYDLIKDSSSDESNEVELVETSPTSKIPNTEELFAAPCSQERQQTRPSTVSPASRPTNNSGPLFVGQIREMAMESERRAEQSNNNGAALARQHACGPPIGSPGNNLRVSGGDGSECAPIHKRRRAFNLVPRTRSLKRTGARESSRCKSPKHHRHHDEVCHKRRATGERHDRKRRCRDRSHELSGDRVSRHKQRRSSPGSERFSSQRSSVYEELNLIFSRGKRRLKTLSSDCDFRVSSKNRWASVLAFAANSEYALRGPHITWHCLLDAGPELRRTFEIRAKISALACAARESVLRGESFIGALGSAEETLSWLKMHATLHLILVNHDPIFKTAGAVLDNLRLKLAPILMCRYNTEKRSMEDMLRRSSPEDITDSLTMCLIMLSRIRRTMRTAGNKYSYMIDPMNRMSNYTPGECMTGILRYIDEHARRCPDHICNLYITCTLMPMYVHGRYFYCNSFFC</sequence>
<dbReference type="GO" id="GO:0030430">
    <property type="term" value="C:host cell cytoplasm"/>
    <property type="evidence" value="ECO:0007669"/>
    <property type="project" value="UniProtKB-SubCell"/>
</dbReference>
<dbReference type="Pfam" id="PF05459">
    <property type="entry name" value="Herpes_UL69"/>
    <property type="match status" value="1"/>
</dbReference>
<dbReference type="Proteomes" id="UP000175168">
    <property type="component" value="Segment"/>
</dbReference>
<dbReference type="GO" id="GO:0006355">
    <property type="term" value="P:regulation of DNA-templated transcription"/>
    <property type="evidence" value="ECO:0007669"/>
    <property type="project" value="InterPro"/>
</dbReference>
<evidence type="ECO:0000313" key="9">
    <source>
        <dbReference type="Proteomes" id="UP000175168"/>
    </source>
</evidence>
<dbReference type="KEGG" id="vg:918585"/>
<evidence type="ECO:0000256" key="1">
    <source>
        <dbReference type="ARBA" id="ARBA00004192"/>
    </source>
</evidence>
<feature type="compositionally biased region" description="Polar residues" evidence="7">
    <location>
        <begin position="212"/>
        <end position="222"/>
    </location>
</feature>